<protein>
    <submittedName>
        <fullName evidence="2">Uncharacterized protein</fullName>
    </submittedName>
</protein>
<reference evidence="2 3" key="1">
    <citation type="submission" date="2016-08" db="EMBL/GenBank/DDBJ databases">
        <title>Complete genome sequence of Fictibacillus arsenicus G25-54, a strain with toxicity to nematodes and a potential arsenic-resistance activity.</title>
        <authorList>
            <person name="Zheng Z."/>
        </authorList>
    </citation>
    <scope>NUCLEOTIDE SEQUENCE [LARGE SCALE GENOMIC DNA]</scope>
    <source>
        <strain evidence="2 3">G25-54</strain>
    </source>
</reference>
<keyword evidence="1" id="KW-0175">Coiled coil</keyword>
<proteinExistence type="predicted"/>
<sequence length="109" mass="12848">MNSDKRAEIRMSEAKAWLKELKEENNVLEQELDAMEVKVERLQARFELAEKTYRRSSMERIKEDNVTPLQESLLALKKEYELKQVNNNQKIIANEKLIENIEAVIKVNS</sequence>
<organism evidence="2 3">
    <name type="scientific">Fictibacillus arsenicus</name>
    <dbReference type="NCBI Taxonomy" id="255247"/>
    <lineage>
        <taxon>Bacteria</taxon>
        <taxon>Bacillati</taxon>
        <taxon>Bacillota</taxon>
        <taxon>Bacilli</taxon>
        <taxon>Bacillales</taxon>
        <taxon>Fictibacillaceae</taxon>
        <taxon>Fictibacillus</taxon>
    </lineage>
</organism>
<name>A0A1B1Z2C8_9BACL</name>
<dbReference type="Proteomes" id="UP000077412">
    <property type="component" value="Chromosome"/>
</dbReference>
<dbReference type="AlphaFoldDB" id="A0A1B1Z2C8"/>
<dbReference type="KEGG" id="far:ABE41_006520"/>
<feature type="coiled-coil region" evidence="1">
    <location>
        <begin position="11"/>
        <end position="59"/>
    </location>
</feature>
<accession>A0A1B1Z2C8</accession>
<gene>
    <name evidence="2" type="ORF">ABE41_006520</name>
</gene>
<evidence type="ECO:0000313" key="3">
    <source>
        <dbReference type="Proteomes" id="UP000077412"/>
    </source>
</evidence>
<dbReference type="RefSeq" id="WP_066287777.1">
    <property type="nucleotide sequence ID" value="NZ_CP016761.1"/>
</dbReference>
<keyword evidence="3" id="KW-1185">Reference proteome</keyword>
<evidence type="ECO:0000313" key="2">
    <source>
        <dbReference type="EMBL" id="ANX11656.1"/>
    </source>
</evidence>
<dbReference type="EMBL" id="CP016761">
    <property type="protein sequence ID" value="ANX11656.1"/>
    <property type="molecule type" value="Genomic_DNA"/>
</dbReference>
<evidence type="ECO:0000256" key="1">
    <source>
        <dbReference type="SAM" id="Coils"/>
    </source>
</evidence>
<dbReference type="STRING" id="255247.ABE41_006520"/>